<keyword evidence="1" id="KW-0732">Signal</keyword>
<dbReference type="Gene3D" id="3.30.750.44">
    <property type="match status" value="1"/>
</dbReference>
<dbReference type="Pfam" id="PF03572">
    <property type="entry name" value="Peptidase_S41"/>
    <property type="match status" value="1"/>
</dbReference>
<dbReference type="PANTHER" id="PTHR11261">
    <property type="entry name" value="INTERPHOTORECEPTOR RETINOID-BINDING PROTEIN"/>
    <property type="match status" value="1"/>
</dbReference>
<dbReference type="SUPFAM" id="SSF50156">
    <property type="entry name" value="PDZ domain-like"/>
    <property type="match status" value="1"/>
</dbReference>
<keyword evidence="4" id="KW-1185">Reference proteome</keyword>
<reference evidence="3 4" key="1">
    <citation type="submission" date="2020-05" db="EMBL/GenBank/DDBJ databases">
        <title>Description of Pedobacter foliorum sp. nov.</title>
        <authorList>
            <person name="Qi S."/>
            <person name="Carlier A."/>
            <person name="Cnockaert M."/>
            <person name="Vandamme P."/>
        </authorList>
    </citation>
    <scope>NUCLEOTIDE SEQUENCE [LARGE SCALE GENOMIC DNA]</scope>
    <source>
        <strain evidence="3 4">LMG 31300</strain>
    </source>
</reference>
<dbReference type="SUPFAM" id="SSF52096">
    <property type="entry name" value="ClpP/crotonase"/>
    <property type="match status" value="1"/>
</dbReference>
<accession>A0ABX2DGH4</accession>
<dbReference type="InterPro" id="IPR036034">
    <property type="entry name" value="PDZ_sf"/>
</dbReference>
<dbReference type="EMBL" id="JABMKV010000003">
    <property type="protein sequence ID" value="NQX32649.1"/>
    <property type="molecule type" value="Genomic_DNA"/>
</dbReference>
<feature type="domain" description="Tail specific protease" evidence="2">
    <location>
        <begin position="192"/>
        <end position="387"/>
    </location>
</feature>
<organism evidence="3 4">
    <name type="scientific">Pedobacter boryungensis</name>
    <dbReference type="NCBI Taxonomy" id="869962"/>
    <lineage>
        <taxon>Bacteria</taxon>
        <taxon>Pseudomonadati</taxon>
        <taxon>Bacteroidota</taxon>
        <taxon>Sphingobacteriia</taxon>
        <taxon>Sphingobacteriales</taxon>
        <taxon>Sphingobacteriaceae</taxon>
        <taxon>Pedobacter</taxon>
    </lineage>
</organism>
<proteinExistence type="predicted"/>
<evidence type="ECO:0000256" key="1">
    <source>
        <dbReference type="SAM" id="SignalP"/>
    </source>
</evidence>
<name>A0ABX2DGH4_9SPHI</name>
<gene>
    <name evidence="3" type="ORF">HQN85_12985</name>
</gene>
<feature type="signal peptide" evidence="1">
    <location>
        <begin position="1"/>
        <end position="18"/>
    </location>
</feature>
<dbReference type="InterPro" id="IPR005151">
    <property type="entry name" value="Tail-specific_protease"/>
</dbReference>
<dbReference type="PANTHER" id="PTHR11261:SF3">
    <property type="entry name" value="RETINOL-BINDING PROTEIN 3"/>
    <property type="match status" value="1"/>
</dbReference>
<sequence>MKKLICFLLCFSALPVFSQVFTTKQYQEDFTYFWNSINDQYCYFDKKGIDWNSLKPIYQKQIDTVSSRDAFVSILEKALYELYDHHCSLGTNTKFSRRLVPTSADIWAEYQNNKAIIVEVRKGMGAEKVGIHSGMEVVAVNDVNVNEAILPFLAHTVNAESKSFALRLLLAGDHFTPRKITLKTSKGIQDFFPDQEGLMLEHINYPDMVQSSNIKNIGYIKINNFLYDNALIPKFDSVLNAMLQTKAIIIDLRETASGGNTSVARAILGRFTNRDQFYQKHEYFAEEKETGIKRSWVEIVSPRGITYTKPVVVLGDHWTGSIAEGITIAFDGMKRATVIGTQLARLNGAVESFKMPNTKIGFNFTTERLYHVNGLARELYNPTIKVELSRQQMGEDLILQTAVNYLNQKIK</sequence>
<dbReference type="InterPro" id="IPR028204">
    <property type="entry name" value="Tricorn_C1"/>
</dbReference>
<dbReference type="InterPro" id="IPR029045">
    <property type="entry name" value="ClpP/crotonase-like_dom_sf"/>
</dbReference>
<feature type="chain" id="PRO_5047308499" evidence="1">
    <location>
        <begin position="19"/>
        <end position="411"/>
    </location>
</feature>
<dbReference type="Gene3D" id="3.90.226.10">
    <property type="entry name" value="2-enoyl-CoA Hydratase, Chain A, domain 1"/>
    <property type="match status" value="1"/>
</dbReference>
<evidence type="ECO:0000313" key="4">
    <source>
        <dbReference type="Proteomes" id="UP000762110"/>
    </source>
</evidence>
<evidence type="ECO:0000313" key="3">
    <source>
        <dbReference type="EMBL" id="NQX32649.1"/>
    </source>
</evidence>
<evidence type="ECO:0000259" key="2">
    <source>
        <dbReference type="SMART" id="SM00245"/>
    </source>
</evidence>
<dbReference type="RefSeq" id="WP_173272908.1">
    <property type="nucleotide sequence ID" value="NZ_JABMKV010000003.1"/>
</dbReference>
<dbReference type="Pfam" id="PF14684">
    <property type="entry name" value="Tricorn_C1"/>
    <property type="match status" value="1"/>
</dbReference>
<comment type="caution">
    <text evidence="3">The sequence shown here is derived from an EMBL/GenBank/DDBJ whole genome shotgun (WGS) entry which is preliminary data.</text>
</comment>
<protein>
    <submittedName>
        <fullName evidence="3">Peptidase</fullName>
    </submittedName>
</protein>
<dbReference type="Proteomes" id="UP000762110">
    <property type="component" value="Unassembled WGS sequence"/>
</dbReference>
<dbReference type="SMART" id="SM00245">
    <property type="entry name" value="TSPc"/>
    <property type="match status" value="1"/>
</dbReference>